<organism evidence="1">
    <name type="scientific">Arundo donax</name>
    <name type="common">Giant reed</name>
    <name type="synonym">Donax arundinaceus</name>
    <dbReference type="NCBI Taxonomy" id="35708"/>
    <lineage>
        <taxon>Eukaryota</taxon>
        <taxon>Viridiplantae</taxon>
        <taxon>Streptophyta</taxon>
        <taxon>Embryophyta</taxon>
        <taxon>Tracheophyta</taxon>
        <taxon>Spermatophyta</taxon>
        <taxon>Magnoliopsida</taxon>
        <taxon>Liliopsida</taxon>
        <taxon>Poales</taxon>
        <taxon>Poaceae</taxon>
        <taxon>PACMAD clade</taxon>
        <taxon>Arundinoideae</taxon>
        <taxon>Arundineae</taxon>
        <taxon>Arundo</taxon>
    </lineage>
</organism>
<reference evidence="1" key="1">
    <citation type="submission" date="2014-09" db="EMBL/GenBank/DDBJ databases">
        <authorList>
            <person name="Magalhaes I.L.F."/>
            <person name="Oliveira U."/>
            <person name="Santos F.R."/>
            <person name="Vidigal T.H.D.A."/>
            <person name="Brescovit A.D."/>
            <person name="Santos A.J."/>
        </authorList>
    </citation>
    <scope>NUCLEOTIDE SEQUENCE</scope>
    <source>
        <tissue evidence="1">Shoot tissue taken approximately 20 cm above the soil surface</tissue>
    </source>
</reference>
<sequence>MALVLVQTIFLLMWILLNIFRYRCTSVLEPLQDPSLQVRTFLEDCIDIGLDTFFSEKEKRRKEGRRTEIVLTRRRPVRM</sequence>
<name>A0A0A9BMQ7_ARUDO</name>
<reference evidence="1" key="2">
    <citation type="journal article" date="2015" name="Data Brief">
        <title>Shoot transcriptome of the giant reed, Arundo donax.</title>
        <authorList>
            <person name="Barrero R.A."/>
            <person name="Guerrero F.D."/>
            <person name="Moolhuijzen P."/>
            <person name="Goolsby J.A."/>
            <person name="Tidwell J."/>
            <person name="Bellgard S.E."/>
            <person name="Bellgard M.I."/>
        </authorList>
    </citation>
    <scope>NUCLEOTIDE SEQUENCE</scope>
    <source>
        <tissue evidence="1">Shoot tissue taken approximately 20 cm above the soil surface</tissue>
    </source>
</reference>
<evidence type="ECO:0000313" key="1">
    <source>
        <dbReference type="EMBL" id="JAD64611.1"/>
    </source>
</evidence>
<dbReference type="AlphaFoldDB" id="A0A0A9BMQ7"/>
<dbReference type="EMBL" id="GBRH01233284">
    <property type="protein sequence ID" value="JAD64611.1"/>
    <property type="molecule type" value="Transcribed_RNA"/>
</dbReference>
<protein>
    <submittedName>
        <fullName evidence="1">Uncharacterized protein</fullName>
    </submittedName>
</protein>
<accession>A0A0A9BMQ7</accession>
<proteinExistence type="predicted"/>